<keyword evidence="4 10" id="KW-0378">Hydrolase</keyword>
<evidence type="ECO:0000256" key="6">
    <source>
        <dbReference type="PIRSR" id="PIRSR625705-1"/>
    </source>
</evidence>
<dbReference type="PRINTS" id="PR00738">
    <property type="entry name" value="GLHYDRLASE20"/>
</dbReference>
<protein>
    <recommendedName>
        <fullName evidence="3">beta-N-acetylhexosaminidase</fullName>
        <ecNumber evidence="3">3.2.1.52</ecNumber>
    </recommendedName>
</protein>
<dbReference type="PANTHER" id="PTHR43678:SF1">
    <property type="entry name" value="BETA-N-ACETYLHEXOSAMINIDASE"/>
    <property type="match status" value="1"/>
</dbReference>
<reference evidence="10" key="1">
    <citation type="journal article" date="2021" name="Nat. Commun.">
        <title>Genetic determinants of endophytism in the Arabidopsis root mycobiome.</title>
        <authorList>
            <person name="Mesny F."/>
            <person name="Miyauchi S."/>
            <person name="Thiergart T."/>
            <person name="Pickel B."/>
            <person name="Atanasova L."/>
            <person name="Karlsson M."/>
            <person name="Huettel B."/>
            <person name="Barry K.W."/>
            <person name="Haridas S."/>
            <person name="Chen C."/>
            <person name="Bauer D."/>
            <person name="Andreopoulos W."/>
            <person name="Pangilinan J."/>
            <person name="LaButti K."/>
            <person name="Riley R."/>
            <person name="Lipzen A."/>
            <person name="Clum A."/>
            <person name="Drula E."/>
            <person name="Henrissat B."/>
            <person name="Kohler A."/>
            <person name="Grigoriev I.V."/>
            <person name="Martin F.M."/>
            <person name="Hacquard S."/>
        </authorList>
    </citation>
    <scope>NUCLEOTIDE SEQUENCE</scope>
    <source>
        <strain evidence="10">MPI-CAGE-CH-0235</strain>
    </source>
</reference>
<dbReference type="EMBL" id="JAGPNK010000017">
    <property type="protein sequence ID" value="KAH7305874.1"/>
    <property type="molecule type" value="Genomic_DNA"/>
</dbReference>
<dbReference type="PANTHER" id="PTHR43678">
    <property type="entry name" value="PUTATIVE (AFU_ORTHOLOGUE AFUA_2G00640)-RELATED"/>
    <property type="match status" value="1"/>
</dbReference>
<evidence type="ECO:0000256" key="7">
    <source>
        <dbReference type="SAM" id="SignalP"/>
    </source>
</evidence>
<dbReference type="OrthoDB" id="428480at2759"/>
<dbReference type="Proteomes" id="UP000813444">
    <property type="component" value="Unassembled WGS sequence"/>
</dbReference>
<organism evidence="10 11">
    <name type="scientific">Stachybotrys elegans</name>
    <dbReference type="NCBI Taxonomy" id="80388"/>
    <lineage>
        <taxon>Eukaryota</taxon>
        <taxon>Fungi</taxon>
        <taxon>Dikarya</taxon>
        <taxon>Ascomycota</taxon>
        <taxon>Pezizomycotina</taxon>
        <taxon>Sordariomycetes</taxon>
        <taxon>Hypocreomycetidae</taxon>
        <taxon>Hypocreales</taxon>
        <taxon>Stachybotryaceae</taxon>
        <taxon>Stachybotrys</taxon>
    </lineage>
</organism>
<evidence type="ECO:0000259" key="9">
    <source>
        <dbReference type="Pfam" id="PF02838"/>
    </source>
</evidence>
<dbReference type="SUPFAM" id="SSF51445">
    <property type="entry name" value="(Trans)glycosidases"/>
    <property type="match status" value="1"/>
</dbReference>
<dbReference type="InterPro" id="IPR015882">
    <property type="entry name" value="HEX_bac_N"/>
</dbReference>
<dbReference type="EC" id="3.2.1.52" evidence="3"/>
<evidence type="ECO:0000256" key="5">
    <source>
        <dbReference type="ARBA" id="ARBA00023295"/>
    </source>
</evidence>
<comment type="catalytic activity">
    <reaction evidence="1">
        <text>Hydrolysis of terminal non-reducing N-acetyl-D-hexosamine residues in N-acetyl-beta-D-hexosaminides.</text>
        <dbReference type="EC" id="3.2.1.52"/>
    </reaction>
</comment>
<accession>A0A8K0SGQ3</accession>
<dbReference type="SUPFAM" id="SSF55545">
    <property type="entry name" value="beta-N-acetylhexosaminidase-like domain"/>
    <property type="match status" value="1"/>
</dbReference>
<dbReference type="Pfam" id="PF02838">
    <property type="entry name" value="Glyco_hydro_20b"/>
    <property type="match status" value="1"/>
</dbReference>
<proteinExistence type="inferred from homology"/>
<keyword evidence="5" id="KW-0326">Glycosidase</keyword>
<feature type="active site" description="Proton donor" evidence="6">
    <location>
        <position position="331"/>
    </location>
</feature>
<sequence length="726" mass="80445">MRFFVGLLLGVAGHAVAASGPGLPTVSFEPSNDGGAWLLANLDKIVVNEAFSEARDEDGMTLIPPTLYEFASTFAQDLAEVLKHDAGVEVSSSPTPGQVYLTIDADIPFLDAAGRQTSEGYLLEATEDGITITGASPLGVWWGTRTLIQQLVLNDGAISHGSIKDSPGWGERGMMLDVARHWYPPEFLVEMCSYMSFFKQNVFHIHLSDNLYNNVAIYSYERQMSLYSAFRLLSDNPELDGLATRKNESYTRQVWDDMQSKCAARGVTLLPEIEAPGHALPITQWRPEIGLTTDYSLLNISHPDTIPTMKTIWKTFLPWFKSKTVHIGADEYRDPSLDDLALAGEYTHFCNELSEFITEESGKHVRLWGTFPPSKDGDVSRNVSVQHWAVFEATAVEDWLNNGYRLLNSWDAVYVVGKWNLWYGPEISLDFLFHGAPGGKPFSPHIFDSRNETANAPRNHEAIFGHIAPLWNDYGPNATTVLEAYYAWRDAIPVLADQQWGGEATEEDYARMFPVLHAKAPAQNLDRKVETKTATIMDLDFAKGRVCGGRFQDMSGNDYHINTNCANSAEGLIVEPGCEAATPLESKGRNYTLSFGIKPLSDSKGPIFTGKDSALWYGNGTVDRVMMFSGESVYALNYTFPVGEWTQATLRAEGKRTYLDVEGGDSMEFLTIIGWNGNRFVWEKMAFEAPIAKIGGGGFEGIISGMKLTDTDLVEAAETRRSRLAL</sequence>
<dbReference type="Gene3D" id="3.30.379.10">
    <property type="entry name" value="Chitobiase/beta-hexosaminidase domain 2-like"/>
    <property type="match status" value="1"/>
</dbReference>
<comment type="caution">
    <text evidence="10">The sequence shown here is derived from an EMBL/GenBank/DDBJ whole genome shotgun (WGS) entry which is preliminary data.</text>
</comment>
<dbReference type="InterPro" id="IPR017853">
    <property type="entry name" value="GH"/>
</dbReference>
<evidence type="ECO:0000313" key="11">
    <source>
        <dbReference type="Proteomes" id="UP000813444"/>
    </source>
</evidence>
<comment type="similarity">
    <text evidence="2">Belongs to the glycosyl hydrolase 20 family.</text>
</comment>
<evidence type="ECO:0000256" key="1">
    <source>
        <dbReference type="ARBA" id="ARBA00001231"/>
    </source>
</evidence>
<evidence type="ECO:0000313" key="10">
    <source>
        <dbReference type="EMBL" id="KAH7305874.1"/>
    </source>
</evidence>
<gene>
    <name evidence="10" type="ORF">B0I35DRAFT_492517</name>
</gene>
<dbReference type="Gene3D" id="3.20.20.80">
    <property type="entry name" value="Glycosidases"/>
    <property type="match status" value="1"/>
</dbReference>
<dbReference type="InterPro" id="IPR025705">
    <property type="entry name" value="Beta_hexosaminidase_sua/sub"/>
</dbReference>
<feature type="domain" description="Glycoside hydrolase family 20 catalytic" evidence="8">
    <location>
        <begin position="172"/>
        <end position="480"/>
    </location>
</feature>
<dbReference type="GO" id="GO:0005975">
    <property type="term" value="P:carbohydrate metabolic process"/>
    <property type="evidence" value="ECO:0007669"/>
    <property type="project" value="InterPro"/>
</dbReference>
<feature type="domain" description="Beta-hexosaminidase bacterial type N-terminal" evidence="9">
    <location>
        <begin position="75"/>
        <end position="165"/>
    </location>
</feature>
<name>A0A8K0SGQ3_9HYPO</name>
<dbReference type="InterPro" id="IPR015883">
    <property type="entry name" value="Glyco_hydro_20_cat"/>
</dbReference>
<dbReference type="GO" id="GO:0004563">
    <property type="term" value="F:beta-N-acetylhexosaminidase activity"/>
    <property type="evidence" value="ECO:0007669"/>
    <property type="project" value="UniProtKB-EC"/>
</dbReference>
<keyword evidence="11" id="KW-1185">Reference proteome</keyword>
<evidence type="ECO:0000259" key="8">
    <source>
        <dbReference type="Pfam" id="PF00728"/>
    </source>
</evidence>
<evidence type="ECO:0000256" key="2">
    <source>
        <dbReference type="ARBA" id="ARBA00006285"/>
    </source>
</evidence>
<dbReference type="CDD" id="cd06564">
    <property type="entry name" value="GH20_DspB_LnbB-like"/>
    <property type="match status" value="1"/>
</dbReference>
<feature type="signal peptide" evidence="7">
    <location>
        <begin position="1"/>
        <end position="18"/>
    </location>
</feature>
<dbReference type="InterPro" id="IPR052764">
    <property type="entry name" value="GH20_Enzymes"/>
</dbReference>
<evidence type="ECO:0000256" key="3">
    <source>
        <dbReference type="ARBA" id="ARBA00012663"/>
    </source>
</evidence>
<dbReference type="Pfam" id="PF00728">
    <property type="entry name" value="Glyco_hydro_20"/>
    <property type="match status" value="1"/>
</dbReference>
<keyword evidence="7" id="KW-0732">Signal</keyword>
<dbReference type="AlphaFoldDB" id="A0A8K0SGQ3"/>
<evidence type="ECO:0000256" key="4">
    <source>
        <dbReference type="ARBA" id="ARBA00022801"/>
    </source>
</evidence>
<dbReference type="InterPro" id="IPR029018">
    <property type="entry name" value="Hex-like_dom2"/>
</dbReference>
<feature type="chain" id="PRO_5035434714" description="beta-N-acetylhexosaminidase" evidence="7">
    <location>
        <begin position="19"/>
        <end position="726"/>
    </location>
</feature>